<reference evidence="2 3" key="1">
    <citation type="submission" date="2021-08" db="EMBL/GenBank/DDBJ databases">
        <title>Draft Genome Sequence of Phanerochaete sordida strain YK-624.</title>
        <authorList>
            <person name="Mori T."/>
            <person name="Dohra H."/>
            <person name="Suzuki T."/>
            <person name="Kawagishi H."/>
            <person name="Hirai H."/>
        </authorList>
    </citation>
    <scope>NUCLEOTIDE SEQUENCE [LARGE SCALE GENOMIC DNA]</scope>
    <source>
        <strain evidence="2 3">YK-624</strain>
    </source>
</reference>
<protein>
    <recommendedName>
        <fullName evidence="1">DUF6533 domain-containing protein</fullName>
    </recommendedName>
</protein>
<accession>A0A9P3L7S3</accession>
<proteinExistence type="predicted"/>
<gene>
    <name evidence="2" type="ORF">PsYK624_013640</name>
</gene>
<keyword evidence="3" id="KW-1185">Reference proteome</keyword>
<evidence type="ECO:0000313" key="3">
    <source>
        <dbReference type="Proteomes" id="UP000703269"/>
    </source>
</evidence>
<sequence>MASTQPDPTYAALVQAYYSESFSNVAVTCLVVYEFIDTFISEIHLVWKRPVTISAALLGSVRWCMIAGVILSAAASPVTVKGYVLVICEPPPPRR</sequence>
<organism evidence="2 3">
    <name type="scientific">Phanerochaete sordida</name>
    <dbReference type="NCBI Taxonomy" id="48140"/>
    <lineage>
        <taxon>Eukaryota</taxon>
        <taxon>Fungi</taxon>
        <taxon>Dikarya</taxon>
        <taxon>Basidiomycota</taxon>
        <taxon>Agaricomycotina</taxon>
        <taxon>Agaricomycetes</taxon>
        <taxon>Polyporales</taxon>
        <taxon>Phanerochaetaceae</taxon>
        <taxon>Phanerochaete</taxon>
    </lineage>
</organism>
<comment type="caution">
    <text evidence="2">The sequence shown here is derived from an EMBL/GenBank/DDBJ whole genome shotgun (WGS) entry which is preliminary data.</text>
</comment>
<feature type="domain" description="DUF6533" evidence="1">
    <location>
        <begin position="23"/>
        <end position="66"/>
    </location>
</feature>
<evidence type="ECO:0000313" key="2">
    <source>
        <dbReference type="EMBL" id="GJE85285.1"/>
    </source>
</evidence>
<name>A0A9P3L7S3_9APHY</name>
<dbReference type="EMBL" id="BPQB01000002">
    <property type="protein sequence ID" value="GJE85285.1"/>
    <property type="molecule type" value="Genomic_DNA"/>
</dbReference>
<dbReference type="AlphaFoldDB" id="A0A9P3L7S3"/>
<dbReference type="InterPro" id="IPR045340">
    <property type="entry name" value="DUF6533"/>
</dbReference>
<evidence type="ECO:0000259" key="1">
    <source>
        <dbReference type="Pfam" id="PF20151"/>
    </source>
</evidence>
<dbReference type="Proteomes" id="UP000703269">
    <property type="component" value="Unassembled WGS sequence"/>
</dbReference>
<dbReference type="Pfam" id="PF20151">
    <property type="entry name" value="DUF6533"/>
    <property type="match status" value="1"/>
</dbReference>
<dbReference type="OrthoDB" id="2745134at2759"/>